<evidence type="ECO:0000313" key="1">
    <source>
        <dbReference type="EMBL" id="MEE4543945.1"/>
    </source>
</evidence>
<reference evidence="1 2" key="1">
    <citation type="submission" date="2023-12" db="EMBL/GenBank/DDBJ databases">
        <title>Streptomyces sp. V4-01.</title>
        <authorList>
            <person name="Somphong A."/>
            <person name="Phongsopitanun W."/>
        </authorList>
    </citation>
    <scope>NUCLEOTIDE SEQUENCE [LARGE SCALE GENOMIC DNA]</scope>
    <source>
        <strain evidence="1 2">V4-01</strain>
    </source>
</reference>
<organism evidence="1 2">
    <name type="scientific">Actinacidiphila polyblastidii</name>
    <dbReference type="NCBI Taxonomy" id="3110430"/>
    <lineage>
        <taxon>Bacteria</taxon>
        <taxon>Bacillati</taxon>
        <taxon>Actinomycetota</taxon>
        <taxon>Actinomycetes</taxon>
        <taxon>Kitasatosporales</taxon>
        <taxon>Streptomycetaceae</taxon>
        <taxon>Actinacidiphila</taxon>
    </lineage>
</organism>
<gene>
    <name evidence="1" type="ORF">V2S66_18450</name>
</gene>
<name>A0ABU7PDQ5_9ACTN</name>
<sequence length="140" mass="15105">MPDGTDPGQVDCFKDKVTLQSAHVLLQHEARLRGRILPAGTDVGEISLVHSPRCCGAWARFYPTPGLNPDPNDTTVGATTIEADRPAEHTEMLWRMGHIDSTYSGILLTGLGCAVARARVDMIGQNVAAVGQTRCLPRRS</sequence>
<accession>A0ABU7PDQ5</accession>
<evidence type="ECO:0000313" key="2">
    <source>
        <dbReference type="Proteomes" id="UP001344658"/>
    </source>
</evidence>
<comment type="caution">
    <text evidence="1">The sequence shown here is derived from an EMBL/GenBank/DDBJ whole genome shotgun (WGS) entry which is preliminary data.</text>
</comment>
<dbReference type="Proteomes" id="UP001344658">
    <property type="component" value="Unassembled WGS sequence"/>
</dbReference>
<protein>
    <submittedName>
        <fullName evidence="1">Uncharacterized protein</fullName>
    </submittedName>
</protein>
<keyword evidence="2" id="KW-1185">Reference proteome</keyword>
<dbReference type="RefSeq" id="WP_330796807.1">
    <property type="nucleotide sequence ID" value="NZ_JAZEWV010000014.1"/>
</dbReference>
<dbReference type="EMBL" id="JAZEWV010000014">
    <property type="protein sequence ID" value="MEE4543945.1"/>
    <property type="molecule type" value="Genomic_DNA"/>
</dbReference>
<proteinExistence type="predicted"/>